<dbReference type="Pfam" id="PF00296">
    <property type="entry name" value="Bac_luciferase"/>
    <property type="match status" value="1"/>
</dbReference>
<dbReference type="PANTHER" id="PTHR30137">
    <property type="entry name" value="LUCIFERASE-LIKE MONOOXYGENASE"/>
    <property type="match status" value="1"/>
</dbReference>
<feature type="domain" description="Luciferase-like" evidence="1">
    <location>
        <begin position="29"/>
        <end position="264"/>
    </location>
</feature>
<gene>
    <name evidence="2" type="ORF">Aph01nite_27450</name>
</gene>
<dbReference type="PANTHER" id="PTHR30137:SF18">
    <property type="entry name" value="CONSERVED PROTEIN"/>
    <property type="match status" value="1"/>
</dbReference>
<reference evidence="2" key="1">
    <citation type="submission" date="2021-01" db="EMBL/GenBank/DDBJ databases">
        <title>Whole genome shotgun sequence of Acrocarpospora phusangensis NBRC 108782.</title>
        <authorList>
            <person name="Komaki H."/>
            <person name="Tamura T."/>
        </authorList>
    </citation>
    <scope>NUCLEOTIDE SEQUENCE</scope>
    <source>
        <strain evidence="2">NBRC 108782</strain>
    </source>
</reference>
<dbReference type="InterPro" id="IPR036661">
    <property type="entry name" value="Luciferase-like_sf"/>
</dbReference>
<sequence>MAQRSRFGTFGIWSAAWTNAHREEGRLGPEFAAAAAELDALGFGTLWLGASPAVPYAAPVLEATRRITVATGICSIWSHPPDEVAADRAALARAYPGRFVLGLGVSHEGFVKAYARPYEAMRDYLTALDEAAEPVPAADRVLAALGPRMLALARDRSAGAHPYLVTPGYTRRAREILGAEALLAPELMVVLDGDPEKARALARQYLSLYLGLPNYTRNLRRIGFDDTDFMEGGSDRLVDALFAIGDADGVAVRAAEFLAAGADHIAIQVVSEDPEHDLPREAWRQLAAALPLDA</sequence>
<name>A0A919QBQ8_9ACTN</name>
<dbReference type="RefSeq" id="WP_204041199.1">
    <property type="nucleotide sequence ID" value="NZ_BOOA01000018.1"/>
</dbReference>
<evidence type="ECO:0000313" key="3">
    <source>
        <dbReference type="Proteomes" id="UP000640052"/>
    </source>
</evidence>
<evidence type="ECO:0000259" key="1">
    <source>
        <dbReference type="Pfam" id="PF00296"/>
    </source>
</evidence>
<organism evidence="2 3">
    <name type="scientific">Acrocarpospora phusangensis</name>
    <dbReference type="NCBI Taxonomy" id="1070424"/>
    <lineage>
        <taxon>Bacteria</taxon>
        <taxon>Bacillati</taxon>
        <taxon>Actinomycetota</taxon>
        <taxon>Actinomycetes</taxon>
        <taxon>Streptosporangiales</taxon>
        <taxon>Streptosporangiaceae</taxon>
        <taxon>Acrocarpospora</taxon>
    </lineage>
</organism>
<evidence type="ECO:0000313" key="2">
    <source>
        <dbReference type="EMBL" id="GIH24435.1"/>
    </source>
</evidence>
<comment type="caution">
    <text evidence="2">The sequence shown here is derived from an EMBL/GenBank/DDBJ whole genome shotgun (WGS) entry which is preliminary data.</text>
</comment>
<dbReference type="NCBIfam" id="TIGR03620">
    <property type="entry name" value="F420_MSMEG_4141"/>
    <property type="match status" value="1"/>
</dbReference>
<dbReference type="SUPFAM" id="SSF51679">
    <property type="entry name" value="Bacterial luciferase-like"/>
    <property type="match status" value="1"/>
</dbReference>
<dbReference type="AlphaFoldDB" id="A0A919QBQ8"/>
<dbReference type="GO" id="GO:0005829">
    <property type="term" value="C:cytosol"/>
    <property type="evidence" value="ECO:0007669"/>
    <property type="project" value="TreeGrafter"/>
</dbReference>
<dbReference type="EMBL" id="BOOA01000018">
    <property type="protein sequence ID" value="GIH24435.1"/>
    <property type="molecule type" value="Genomic_DNA"/>
</dbReference>
<dbReference type="Gene3D" id="3.20.20.30">
    <property type="entry name" value="Luciferase-like domain"/>
    <property type="match status" value="1"/>
</dbReference>
<dbReference type="InterPro" id="IPR050766">
    <property type="entry name" value="Bact_Lucif_Oxidored"/>
</dbReference>
<keyword evidence="3" id="KW-1185">Reference proteome</keyword>
<dbReference type="InterPro" id="IPR011251">
    <property type="entry name" value="Luciferase-like_dom"/>
</dbReference>
<dbReference type="Proteomes" id="UP000640052">
    <property type="component" value="Unassembled WGS sequence"/>
</dbReference>
<proteinExistence type="predicted"/>
<dbReference type="InterPro" id="IPR019922">
    <property type="entry name" value="Lucif-like_OxRdatse_MSMEG_4141"/>
</dbReference>
<accession>A0A919QBQ8</accession>
<dbReference type="GO" id="GO:0016705">
    <property type="term" value="F:oxidoreductase activity, acting on paired donors, with incorporation or reduction of molecular oxygen"/>
    <property type="evidence" value="ECO:0007669"/>
    <property type="project" value="InterPro"/>
</dbReference>
<protein>
    <submittedName>
        <fullName evidence="2">LLM class F420-dependent oxidoreductase</fullName>
    </submittedName>
</protein>